<organism evidence="2 3">
    <name type="scientific">Symbiodinium microadriaticum</name>
    <name type="common">Dinoflagellate</name>
    <name type="synonym">Zooxanthella microadriatica</name>
    <dbReference type="NCBI Taxonomy" id="2951"/>
    <lineage>
        <taxon>Eukaryota</taxon>
        <taxon>Sar</taxon>
        <taxon>Alveolata</taxon>
        <taxon>Dinophyceae</taxon>
        <taxon>Suessiales</taxon>
        <taxon>Symbiodiniaceae</taxon>
        <taxon>Symbiodinium</taxon>
    </lineage>
</organism>
<evidence type="ECO:0000256" key="1">
    <source>
        <dbReference type="SAM" id="MobiDB-lite"/>
    </source>
</evidence>
<evidence type="ECO:0000313" key="2">
    <source>
        <dbReference type="EMBL" id="OLP93105.1"/>
    </source>
</evidence>
<name>A0A1Q9DDB2_SYMMI</name>
<gene>
    <name evidence="2" type="ORF">AK812_SmicGene25021</name>
</gene>
<comment type="caution">
    <text evidence="2">The sequence shown here is derived from an EMBL/GenBank/DDBJ whole genome shotgun (WGS) entry which is preliminary data.</text>
</comment>
<proteinExistence type="predicted"/>
<reference evidence="2 3" key="1">
    <citation type="submission" date="2016-02" db="EMBL/GenBank/DDBJ databases">
        <title>Genome analysis of coral dinoflagellate symbionts highlights evolutionary adaptations to a symbiotic lifestyle.</title>
        <authorList>
            <person name="Aranda M."/>
            <person name="Li Y."/>
            <person name="Liew Y.J."/>
            <person name="Baumgarten S."/>
            <person name="Simakov O."/>
            <person name="Wilson M."/>
            <person name="Piel J."/>
            <person name="Ashoor H."/>
            <person name="Bougouffa S."/>
            <person name="Bajic V.B."/>
            <person name="Ryu T."/>
            <person name="Ravasi T."/>
            <person name="Bayer T."/>
            <person name="Micklem G."/>
            <person name="Kim H."/>
            <person name="Bhak J."/>
            <person name="Lajeunesse T.C."/>
            <person name="Voolstra C.R."/>
        </authorList>
    </citation>
    <scope>NUCLEOTIDE SEQUENCE [LARGE SCALE GENOMIC DNA]</scope>
    <source>
        <strain evidence="2 3">CCMP2467</strain>
    </source>
</reference>
<sequence length="1661" mass="177859">MSSAWTTVAQVTAASESAVADMLLNLVGFLQEELRDLVGKIVMDSSATRVSPAKGGRAWELPGKGFSTLEGSGKEHLVEAAQDRLLENVVAGINQDTAQGKRIREQWTCAQASNLQVKEALRARNFPTQLPGLNASGHGRKATRDACEAFWPEKWCRVLDDDEILAELVVDCAINSIVDSFLDSAIELLDAHEGWALKSTGSGKSPHRSVGLGNPLVAGGWAAVSSSTFQPNSCSLTFELGGTGHVEACQFGAGGPRYLCCLPARRLALLAVGKALPLQVHLPGPVPQLPSGGKSEVERSFPLCPSSWLDRAGSLGAANLSPRACIARAWRAGQWARRVLDGQYATPLPSENLRLASRFYAVVGGGDVQPALYRSFREFNAAIGPLASSPSVSHGFPSELEAFLPFAEQAQVWIYEHAAGDGAVESLAVVLAKRPNGLLVALPSGVIPDDELALAQEAQMDDLVGSSLSTEAPALAFSSSGFSPVPEQSLTAIVVDLSVQAVSRLTPVAPDTPMDLVVPFDSCPGLGGGCWDLRDLSERQAAMEKQMAAVAEEAKDEFGLPVASAPLSQAVLEQSKALTALVAQLAGRQPASKDAGGACLRQGVFFAAVLQNMAKRMAPASSLGAEPAELLQQGVCLSRYWERFGGFAGQRDLGAIAHTLAHAMDALQAGRMNQVSDHLALLAVCVEQMSMDGGRAELGYQLTWLEEPPASMFTARSSKSAMHTRAFAPLASQRWVAIVLSYIKELDVIAAKRADMKKSGASSAPTTGAKDEESEDSPAPSRPKRWILKSRSPFAAWLASSFRSPASRWGAAPPSATFPLPLPFLGLFSGSGPRLSKVSWRRLRLRRVLHILVLALNFVHEGLRVIPSELLWRVPNAHQRKAYDRLMRHLVACDSRSERFPLPPGRSGPESLARLLELEQYATCAFSDGAGSAGVLSSAGPRDLGPQLGLGLGTSRPELHPYRSLDTSRLKLTGRGAWNAEPWLQGPLWLPFVEPRCMLHGRPISGCDVPNFEAESRSENLSLARLWSAQGLLGLIPGEPHPQHLSRVFNAYKDATRDRQIGDRRLANIAERHMQGPSADLPPGFLLAGLVVPRFRAQVAGYCSVRKDFYHQFMVTEERASTNLLAFSYDGEELGSEVLARSPVLWEEASPAESLDRLTPCFRSLYQGDHMGVEFALAAHASLLKYGGALPSHTVLLNHRAFPMGDTVQALVIDDLVGLSVLSASCDPRGPSPARLLHQAAGRVYDRFEVLGSPEKDVTGESLFTAIGCEIEFVLASVLSVVACADLTAEVADRVYATDASLARGAVCSCSVPTQLAKSLWQNGDRRGAYGGPGLKEGVDLGPLISPSASRHYDILAPSFAAWLSDMIQGGWVRGLLLCPPCASCATGSGKALLARPMPVKSKSMPPSPRVRRGGFLLQGLELGPGGWVCLSTCLDATALDSFSASVDAKAPCHLSQVERELLGREILRCFSRAFLAQQGPSEKVGIESVAVNDVLAGGSWRVDLVLPWKGDSHINVLELATVVALHRQLAAWHPDSRVTVLVDSQVAKSAAAKGRSSSRSLGFALMRSSALQVAFGLFVAYGFAPTRLNIADDPTRFVDLRAPSSRRLFESLPAPVWHAVSAVRMRRPVASWARLFLLVAFDSPSDKAFLESLLAGPFSC</sequence>
<evidence type="ECO:0000313" key="3">
    <source>
        <dbReference type="Proteomes" id="UP000186817"/>
    </source>
</evidence>
<keyword evidence="3" id="KW-1185">Reference proteome</keyword>
<dbReference type="EMBL" id="LSRX01000595">
    <property type="protein sequence ID" value="OLP93105.1"/>
    <property type="molecule type" value="Genomic_DNA"/>
</dbReference>
<accession>A0A1Q9DDB2</accession>
<dbReference type="Proteomes" id="UP000186817">
    <property type="component" value="Unassembled WGS sequence"/>
</dbReference>
<dbReference type="OrthoDB" id="417840at2759"/>
<protein>
    <submittedName>
        <fullName evidence="2">Uncharacterized protein</fullName>
    </submittedName>
</protein>
<feature type="region of interest" description="Disordered" evidence="1">
    <location>
        <begin position="757"/>
        <end position="784"/>
    </location>
</feature>